<dbReference type="Proteomes" id="UP000190648">
    <property type="component" value="Unassembled WGS sequence"/>
</dbReference>
<protein>
    <submittedName>
        <fullName evidence="2">Uncharacterized protein</fullName>
    </submittedName>
</protein>
<gene>
    <name evidence="2" type="ORF">AV530_004060</name>
</gene>
<organism evidence="2 3">
    <name type="scientific">Patagioenas fasciata monilis</name>
    <dbReference type="NCBI Taxonomy" id="372326"/>
    <lineage>
        <taxon>Eukaryota</taxon>
        <taxon>Metazoa</taxon>
        <taxon>Chordata</taxon>
        <taxon>Craniata</taxon>
        <taxon>Vertebrata</taxon>
        <taxon>Euteleostomi</taxon>
        <taxon>Archelosauria</taxon>
        <taxon>Archosauria</taxon>
        <taxon>Dinosauria</taxon>
        <taxon>Saurischia</taxon>
        <taxon>Theropoda</taxon>
        <taxon>Coelurosauria</taxon>
        <taxon>Aves</taxon>
        <taxon>Neognathae</taxon>
        <taxon>Neoaves</taxon>
        <taxon>Columbimorphae</taxon>
        <taxon>Columbiformes</taxon>
        <taxon>Columbidae</taxon>
        <taxon>Patagioenas</taxon>
    </lineage>
</organism>
<dbReference type="AlphaFoldDB" id="A0A1V4JTL7"/>
<reference evidence="2 3" key="1">
    <citation type="submission" date="2016-02" db="EMBL/GenBank/DDBJ databases">
        <title>Band-tailed pigeon sequencing and assembly.</title>
        <authorList>
            <person name="Soares A.E."/>
            <person name="Novak B.J."/>
            <person name="Rice E.S."/>
            <person name="O'Connell B."/>
            <person name="Chang D."/>
            <person name="Weber S."/>
            <person name="Shapiro B."/>
        </authorList>
    </citation>
    <scope>NUCLEOTIDE SEQUENCE [LARGE SCALE GENOMIC DNA]</scope>
    <source>
        <strain evidence="2">BTP2013</strain>
        <tissue evidence="2">Blood</tissue>
    </source>
</reference>
<comment type="caution">
    <text evidence="2">The sequence shown here is derived from an EMBL/GenBank/DDBJ whole genome shotgun (WGS) entry which is preliminary data.</text>
</comment>
<sequence>MVSVSLDITTPSKSMSCIRLGMLFSVCRDGRKLEGITAWQAGRYGRSLDGVARVRVHHCSWETLQREKKMLKMLMQLFPALFASPRKEGGNGLETAELSVGEERSKSVFPEVL</sequence>
<keyword evidence="3" id="KW-1185">Reference proteome</keyword>
<proteinExistence type="predicted"/>
<accession>A0A1V4JTL7</accession>
<name>A0A1V4JTL7_PATFA</name>
<dbReference type="EMBL" id="LSYS01006220">
    <property type="protein sequence ID" value="OPJ75552.1"/>
    <property type="molecule type" value="Genomic_DNA"/>
</dbReference>
<evidence type="ECO:0000313" key="2">
    <source>
        <dbReference type="EMBL" id="OPJ75552.1"/>
    </source>
</evidence>
<evidence type="ECO:0000313" key="3">
    <source>
        <dbReference type="Proteomes" id="UP000190648"/>
    </source>
</evidence>
<evidence type="ECO:0000256" key="1">
    <source>
        <dbReference type="SAM" id="MobiDB-lite"/>
    </source>
</evidence>
<feature type="region of interest" description="Disordered" evidence="1">
    <location>
        <begin position="85"/>
        <end position="113"/>
    </location>
</feature>